<sequence>MHHAWKYVVGVVFAGMVVAAGFGAYNIFTALDGERSDSDSAGTKPKTGPLTAAEVRKTAGDFLRHWSAGKLGAATALTNEETTAGAALRAYRDDAHVKKVAFEVGRIDGDTVRFGVKAKVSVAGHAKDWSYDNSLRITRGSSTGMPLVEWRSDVLYPGLKDDETLKAGRAADPQVRAVDRHGKVISAADSPSLRVVLDQLRSRHSDRVQGTPGIELWAERQTADGSGGTRSLLTITKGVPGKLRTTLDARLQQAAEKAVAGKAEASVVALQARTGEVLAVANGSGHRDFNAAFSGATAPGSTFKIVTAAALLERGVSPSTQVDCPKYTTYNQGKQYHNVEHGSLPGASFAADFANSCNTAFVSLAGKLSESTLSDTAARYFGLGKEWKTGIPSFDGKVPVTGGDGLTSAMIGQGEVQMNPLNLASVSATVSSGSFHQPVIVPQSLDGRRLATATPLPGSVRDQLRSMMRLTSTSGTAEVVGLGPAAGAKTGSAEKDGQPADGWFTAYRGEVAAAAVVPGGGRGGTSAGPLVRAVLQ</sequence>
<feature type="transmembrane region" description="Helical" evidence="2">
    <location>
        <begin position="7"/>
        <end position="28"/>
    </location>
</feature>
<keyword evidence="2" id="KW-0812">Transmembrane</keyword>
<evidence type="ECO:0000256" key="2">
    <source>
        <dbReference type="SAM" id="Phobius"/>
    </source>
</evidence>
<evidence type="ECO:0000313" key="5">
    <source>
        <dbReference type="Proteomes" id="UP000481583"/>
    </source>
</evidence>
<evidence type="ECO:0000313" key="4">
    <source>
        <dbReference type="EMBL" id="NGN66233.1"/>
    </source>
</evidence>
<feature type="domain" description="Penicillin-binding protein transpeptidase" evidence="3">
    <location>
        <begin position="266"/>
        <end position="535"/>
    </location>
</feature>
<feature type="region of interest" description="Disordered" evidence="1">
    <location>
        <begin position="475"/>
        <end position="499"/>
    </location>
</feature>
<dbReference type="SUPFAM" id="SSF56601">
    <property type="entry name" value="beta-lactamase/transpeptidase-like"/>
    <property type="match status" value="1"/>
</dbReference>
<organism evidence="4 5">
    <name type="scientific">Streptomyces coryli</name>
    <dbReference type="NCBI Taxonomy" id="1128680"/>
    <lineage>
        <taxon>Bacteria</taxon>
        <taxon>Bacillati</taxon>
        <taxon>Actinomycetota</taxon>
        <taxon>Actinomycetes</taxon>
        <taxon>Kitasatosporales</taxon>
        <taxon>Streptomycetaceae</taxon>
        <taxon>Streptomyces</taxon>
    </lineage>
</organism>
<dbReference type="InterPro" id="IPR050515">
    <property type="entry name" value="Beta-lactam/transpept"/>
</dbReference>
<accession>A0A6G4U2C3</accession>
<protein>
    <submittedName>
        <fullName evidence="4">Penicillin-binding protein</fullName>
    </submittedName>
</protein>
<dbReference type="RefSeq" id="WP_165239417.1">
    <property type="nucleotide sequence ID" value="NZ_JAAKZV010000088.1"/>
</dbReference>
<dbReference type="InterPro" id="IPR012338">
    <property type="entry name" value="Beta-lactam/transpept-like"/>
</dbReference>
<proteinExistence type="predicted"/>
<dbReference type="AlphaFoldDB" id="A0A6G4U2C3"/>
<name>A0A6G4U2C3_9ACTN</name>
<gene>
    <name evidence="4" type="ORF">G5C51_20325</name>
</gene>
<dbReference type="GO" id="GO:0071555">
    <property type="term" value="P:cell wall organization"/>
    <property type="evidence" value="ECO:0007669"/>
    <property type="project" value="TreeGrafter"/>
</dbReference>
<evidence type="ECO:0000256" key="1">
    <source>
        <dbReference type="SAM" id="MobiDB-lite"/>
    </source>
</evidence>
<dbReference type="EMBL" id="JAAKZV010000088">
    <property type="protein sequence ID" value="NGN66233.1"/>
    <property type="molecule type" value="Genomic_DNA"/>
</dbReference>
<keyword evidence="2" id="KW-1133">Transmembrane helix</keyword>
<dbReference type="InterPro" id="IPR001460">
    <property type="entry name" value="PCN-bd_Tpept"/>
</dbReference>
<dbReference type="GO" id="GO:0005886">
    <property type="term" value="C:plasma membrane"/>
    <property type="evidence" value="ECO:0007669"/>
    <property type="project" value="TreeGrafter"/>
</dbReference>
<comment type="caution">
    <text evidence="4">The sequence shown here is derived from an EMBL/GenBank/DDBJ whole genome shotgun (WGS) entry which is preliminary data.</text>
</comment>
<reference evidence="4 5" key="1">
    <citation type="submission" date="2020-02" db="EMBL/GenBank/DDBJ databases">
        <title>Whole-genome analyses of novel actinobacteria.</title>
        <authorList>
            <person name="Sahin N."/>
        </authorList>
    </citation>
    <scope>NUCLEOTIDE SEQUENCE [LARGE SCALE GENOMIC DNA]</scope>
    <source>
        <strain evidence="4 5">A7024</strain>
    </source>
</reference>
<keyword evidence="2" id="KW-0472">Membrane</keyword>
<dbReference type="Gene3D" id="3.40.710.10">
    <property type="entry name" value="DD-peptidase/beta-lactamase superfamily"/>
    <property type="match status" value="1"/>
</dbReference>
<dbReference type="GO" id="GO:0071972">
    <property type="term" value="F:peptidoglycan L,D-transpeptidase activity"/>
    <property type="evidence" value="ECO:0007669"/>
    <property type="project" value="TreeGrafter"/>
</dbReference>
<dbReference type="GO" id="GO:0008658">
    <property type="term" value="F:penicillin binding"/>
    <property type="evidence" value="ECO:0007669"/>
    <property type="project" value="InterPro"/>
</dbReference>
<dbReference type="Pfam" id="PF00905">
    <property type="entry name" value="Transpeptidase"/>
    <property type="match status" value="1"/>
</dbReference>
<dbReference type="PANTHER" id="PTHR30627">
    <property type="entry name" value="PEPTIDOGLYCAN D,D-TRANSPEPTIDASE"/>
    <property type="match status" value="1"/>
</dbReference>
<dbReference type="Proteomes" id="UP000481583">
    <property type="component" value="Unassembled WGS sequence"/>
</dbReference>
<keyword evidence="5" id="KW-1185">Reference proteome</keyword>
<dbReference type="PANTHER" id="PTHR30627:SF24">
    <property type="entry name" value="PENICILLIN-BINDING PROTEIN 4B"/>
    <property type="match status" value="1"/>
</dbReference>
<evidence type="ECO:0000259" key="3">
    <source>
        <dbReference type="Pfam" id="PF00905"/>
    </source>
</evidence>